<evidence type="ECO:0000256" key="6">
    <source>
        <dbReference type="SAM" id="MobiDB-lite"/>
    </source>
</evidence>
<dbReference type="OMA" id="ECDSDHP"/>
<organism evidence="10 11">
    <name type="scientific">Trypanosoma congolense (strain IL3000)</name>
    <dbReference type="NCBI Taxonomy" id="1068625"/>
    <lineage>
        <taxon>Eukaryota</taxon>
        <taxon>Discoba</taxon>
        <taxon>Euglenozoa</taxon>
        <taxon>Kinetoplastea</taxon>
        <taxon>Metakinetoplastina</taxon>
        <taxon>Trypanosomatida</taxon>
        <taxon>Trypanosomatidae</taxon>
        <taxon>Trypanosoma</taxon>
        <taxon>Nannomonas</taxon>
    </lineage>
</organism>
<reference evidence="11" key="1">
    <citation type="submission" date="2011-07" db="EMBL/GenBank/DDBJ databases">
        <title>Divergent evolution of antigenic variation in African trypanosomes.</title>
        <authorList>
            <person name="Jackson A.P."/>
            <person name="Berry A."/>
            <person name="Allison H.C."/>
            <person name="Burton P."/>
            <person name="Anderson J."/>
            <person name="Aslett M."/>
            <person name="Brown R."/>
            <person name="Corton N."/>
            <person name="Harris D."/>
            <person name="Hauser H."/>
            <person name="Gamble J."/>
            <person name="Gilderthorp R."/>
            <person name="McQuillan J."/>
            <person name="Quail M.A."/>
            <person name="Sanders M."/>
            <person name="Van Tonder A."/>
            <person name="Ginger M.L."/>
            <person name="Donelson J.E."/>
            <person name="Field M.C."/>
            <person name="Barry J.D."/>
            <person name="Berriman M."/>
            <person name="Hertz-Fowler C."/>
        </authorList>
    </citation>
    <scope>NUCLEOTIDE SEQUENCE [LARGE SCALE GENOMIC DNA]</scope>
    <source>
        <strain evidence="11">IL3000</strain>
    </source>
</reference>
<dbReference type="PANTHER" id="PTHR43806:SF11">
    <property type="entry name" value="CEREVISIN-RELATED"/>
    <property type="match status" value="1"/>
</dbReference>
<keyword evidence="11" id="KW-1185">Reference proteome</keyword>
<comment type="similarity">
    <text evidence="1 5">Belongs to the peptidase S8 family.</text>
</comment>
<feature type="transmembrane region" description="Helical" evidence="7">
    <location>
        <begin position="1437"/>
        <end position="1457"/>
    </location>
</feature>
<dbReference type="PRINTS" id="PR00723">
    <property type="entry name" value="SUBTILISIN"/>
</dbReference>
<dbReference type="PROSITE" id="PS51892">
    <property type="entry name" value="SUBTILASE"/>
    <property type="match status" value="1"/>
</dbReference>
<gene>
    <name evidence="10" type="ORF">TCIL3000_0_54310</name>
</gene>
<dbReference type="GO" id="GO:0004252">
    <property type="term" value="F:serine-type endopeptidase activity"/>
    <property type="evidence" value="ECO:0007669"/>
    <property type="project" value="UniProtKB-UniRule"/>
</dbReference>
<dbReference type="GO" id="GO:0006508">
    <property type="term" value="P:proteolysis"/>
    <property type="evidence" value="ECO:0007669"/>
    <property type="project" value="UniProtKB-KW"/>
</dbReference>
<dbReference type="SUPFAM" id="SSF52743">
    <property type="entry name" value="Subtilisin-like"/>
    <property type="match status" value="1"/>
</dbReference>
<keyword evidence="7" id="KW-0812">Transmembrane</keyword>
<dbReference type="InterPro" id="IPR036852">
    <property type="entry name" value="Peptidase_S8/S53_dom_sf"/>
</dbReference>
<feature type="domain" description="Peptidase S8/S53" evidence="9">
    <location>
        <begin position="181"/>
        <end position="516"/>
    </location>
</feature>
<dbReference type="InterPro" id="IPR050131">
    <property type="entry name" value="Peptidase_S8_subtilisin-like"/>
</dbReference>
<dbReference type="Proteomes" id="UP000000702">
    <property type="component" value="Unassembled WGS sequence"/>
</dbReference>
<feature type="region of interest" description="Disordered" evidence="6">
    <location>
        <begin position="1318"/>
        <end position="1357"/>
    </location>
</feature>
<evidence type="ECO:0000256" key="1">
    <source>
        <dbReference type="ARBA" id="ARBA00011073"/>
    </source>
</evidence>
<feature type="active site" description="Charge relay system" evidence="5">
    <location>
        <position position="190"/>
    </location>
</feature>
<evidence type="ECO:0000256" key="8">
    <source>
        <dbReference type="SAM" id="SignalP"/>
    </source>
</evidence>
<dbReference type="InterPro" id="IPR015500">
    <property type="entry name" value="Peptidase_S8_subtilisin-rel"/>
</dbReference>
<feature type="signal peptide" evidence="8">
    <location>
        <begin position="1"/>
        <end position="31"/>
    </location>
</feature>
<dbReference type="PROSITE" id="PS00138">
    <property type="entry name" value="SUBTILASE_SER"/>
    <property type="match status" value="1"/>
</dbReference>
<keyword evidence="8" id="KW-0732">Signal</keyword>
<feature type="compositionally biased region" description="Basic and acidic residues" evidence="6">
    <location>
        <begin position="1320"/>
        <end position="1343"/>
    </location>
</feature>
<protein>
    <submittedName>
        <fullName evidence="10">WGS project CAEQ00000000 data, annotated contig 2189</fullName>
    </submittedName>
</protein>
<evidence type="ECO:0000256" key="4">
    <source>
        <dbReference type="ARBA" id="ARBA00022825"/>
    </source>
</evidence>
<dbReference type="InterPro" id="IPR000209">
    <property type="entry name" value="Peptidase_S8/S53_dom"/>
</dbReference>
<feature type="region of interest" description="Disordered" evidence="6">
    <location>
        <begin position="1002"/>
        <end position="1023"/>
    </location>
</feature>
<keyword evidence="2 5" id="KW-0645">Protease</keyword>
<feature type="chain" id="PRO_5003394864" evidence="8">
    <location>
        <begin position="32"/>
        <end position="1466"/>
    </location>
</feature>
<keyword evidence="7" id="KW-0472">Membrane</keyword>
<evidence type="ECO:0000313" key="10">
    <source>
        <dbReference type="EMBL" id="CCD14854.1"/>
    </source>
</evidence>
<dbReference type="VEuPathDB" id="TriTrypDB:TcIL3000_0_54310"/>
<keyword evidence="7" id="KW-1133">Transmembrane helix</keyword>
<keyword evidence="3 5" id="KW-0378">Hydrolase</keyword>
<evidence type="ECO:0000256" key="5">
    <source>
        <dbReference type="PROSITE-ProRule" id="PRU01240"/>
    </source>
</evidence>
<feature type="active site" description="Charge relay system" evidence="5">
    <location>
        <position position="237"/>
    </location>
</feature>
<evidence type="ECO:0000313" key="11">
    <source>
        <dbReference type="Proteomes" id="UP000000702"/>
    </source>
</evidence>
<dbReference type="PANTHER" id="PTHR43806">
    <property type="entry name" value="PEPTIDASE S8"/>
    <property type="match status" value="1"/>
</dbReference>
<feature type="active site" description="Charge relay system" evidence="5">
    <location>
        <position position="474"/>
    </location>
</feature>
<proteinExistence type="inferred from homology"/>
<name>F9WC62_TRYCI</name>
<dbReference type="InterPro" id="IPR023828">
    <property type="entry name" value="Peptidase_S8_Ser-AS"/>
</dbReference>
<comment type="caution">
    <text evidence="10">The sequence shown here is derived from an EMBL/GenBank/DDBJ whole genome shotgun (WGS) entry which is preliminary data.</text>
</comment>
<dbReference type="GO" id="GO:0005615">
    <property type="term" value="C:extracellular space"/>
    <property type="evidence" value="ECO:0007669"/>
    <property type="project" value="TreeGrafter"/>
</dbReference>
<evidence type="ECO:0000256" key="2">
    <source>
        <dbReference type="ARBA" id="ARBA00022670"/>
    </source>
</evidence>
<sequence>MMYARCRLSRDALFLWYLFVTHCVFRGLCACQDVAGSGQSHAMGSYMLVLNCYLDPTAAAEAASRLQHQRHLWSRGLSGGAKVHVHAPRAPAGVWNDFLLMDAYTRSCEKPPGRYLRSGWIGMSFILPGVGRITVTQVVEDTLMSNKLAQSSPLQTADDAQSRWRYPRRYLKLPAELHWTGRGVRVALLDNGVDTLFTQMPNSQDFHGGDPAVESRPSVSCWSFVPGTPCTNDHDPHGTFSVSLISGNVSLTDNHRHGREFQGGGFSSAGAAGGPIGLSDPYVGVAPGSIVGMFRAFDDRRASKTSWVLAALNAALQWRADVVGLAFGGDDHMDAAFVEKIRELAAAGVVVVAATGNTGPSLGSIHNPADQAEVLAVGSLGTLNHYIASGIDNCQQGNNSGDGGPYHYEKADRRWVSHFSGRGPSTWEFPFGAGRLRPDVVALGEYVVGLGRAAGASPTDAKGLLELQVSHGTSVATPLVVGVVALCIEALRSLNKTRNINIALIKRIMIETAVELTPNVESINIVEDVLRKERSKRAAQSEWSWLDRVKAFLNKEQGCSGDGTDMVETLLHYRSVLQYSRLSQGGGEVCPMCALSWIERWSQEGFPTLSVFAFPGVIDATSEHHLSKVPSRLGEMFGLGPCFINWPYCEQPLFPSATPVAFNVSLYLSPCEAARMKESVVNVSFAGAKGLCSDSRRCKQTDMNATVARQLLYVRADASPVILAHTGWLSIFAFSPPNASNVRVDLPSPVSDLDPPTDLALEQHDIIVVSGSVSLSYVCSSNREEMEREENGSTSSDGGFVTLPFRFSLVRRPPRAKRVGFDVVHQWFYPPAHMPGDDVHRDVLPRSSHHGQQAYWRGGSSLFGHGRCGVSECESDHLHTNMVLLYLYFRRVMKLFVEQPLLTPTSHDLYTVHEDTGNEEGATRRAFTAPALKRYYRDIGILILFDLELPLLEAERTLIADAVRHGGLHLLVIGEWYHSDIAKKLLSDYSISNNSSNLFHPQVRENAQPYGRPDEEEGDVRRPDGEHISLDGAFHAPSLNALLHEITDGALQLDLSHVVSGELFLKSCQDSFTRSSSLTDSLIALWNFLLLRVGVGDGDGCSRRHLGEIKSAGTIQWPPKGYPKGPSGRRAVICGPPLDEVGGLYLLTVPNDVSSTARSAGAANYHNGASLERSEYIWTPVTRSAFVPLFGFVGSRGDCLKEGHFTHGAACSGSDSSSGSFSEDDGTGVQGRVVLFTDSDGFCAFPFYSSAFRSLTRLIFDVTTRLEQRYDVVSAMDTAVVGISSLVDELSREPSVSLPLMGNFIRFLHTGNTGDFMEGSDCRRTDGDGESRERDGTSKEGAKGSDPPTKAKRTNKGRRFESFTSHLLSAAPQRVEIAKRVRAMVADWEAINAAEVVLVKHADKSFLGHYSNLHTPRLKDFTRRYRGNEYEIEGGAIVSYCLILQVIVLTFVVAHVVRDLQHCWMG</sequence>
<evidence type="ECO:0000256" key="3">
    <source>
        <dbReference type="ARBA" id="ARBA00022801"/>
    </source>
</evidence>
<dbReference type="Pfam" id="PF00082">
    <property type="entry name" value="Peptidase_S8"/>
    <property type="match status" value="1"/>
</dbReference>
<dbReference type="Gene3D" id="3.40.50.200">
    <property type="entry name" value="Peptidase S8/S53 domain"/>
    <property type="match status" value="1"/>
</dbReference>
<evidence type="ECO:0000256" key="7">
    <source>
        <dbReference type="SAM" id="Phobius"/>
    </source>
</evidence>
<accession>F9WC62</accession>
<dbReference type="EMBL" id="CAEQ01001673">
    <property type="protein sequence ID" value="CCD14854.1"/>
    <property type="molecule type" value="Genomic_DNA"/>
</dbReference>
<keyword evidence="4 5" id="KW-0720">Serine protease</keyword>
<evidence type="ECO:0000259" key="9">
    <source>
        <dbReference type="Pfam" id="PF00082"/>
    </source>
</evidence>
<reference evidence="10 11" key="2">
    <citation type="journal article" date="2012" name="Proc. Natl. Acad. Sci. U.S.A.">
        <title>Antigenic diversity is generated by distinct evolutionary mechanisms in African trypanosome species.</title>
        <authorList>
            <person name="Jackson A.P."/>
            <person name="Berry A."/>
            <person name="Aslett M."/>
            <person name="Allison H.C."/>
            <person name="Burton P."/>
            <person name="Vavrova-Anderson J."/>
            <person name="Brown R."/>
            <person name="Browne H."/>
            <person name="Corton N."/>
            <person name="Hauser H."/>
            <person name="Gamble J."/>
            <person name="Gilderthorp R."/>
            <person name="Marcello L."/>
            <person name="McQuillan J."/>
            <person name="Otto T.D."/>
            <person name="Quail M.A."/>
            <person name="Sanders M.J."/>
            <person name="van Tonder A."/>
            <person name="Ginger M.L."/>
            <person name="Field M.C."/>
            <person name="Barry J.D."/>
            <person name="Hertz-Fowler C."/>
            <person name="Berriman M."/>
        </authorList>
    </citation>
    <scope>NUCLEOTIDE SEQUENCE [LARGE SCALE GENOMIC DNA]</scope>
    <source>
        <strain evidence="10 11">IL3000</strain>
    </source>
</reference>